<feature type="domain" description="WCX" evidence="2">
    <location>
        <begin position="221"/>
        <end position="288"/>
    </location>
</feature>
<reference evidence="3 4" key="1">
    <citation type="submission" date="2020-03" db="EMBL/GenBank/DDBJ databases">
        <title>Complete genome of Arcanobacterium buesumensis sp. nov. strain 2701.</title>
        <authorList>
            <person name="Borowiak M."/>
            <person name="Alssahen M."/>
            <person name="Laemmler C."/>
            <person name="Malorny B."/>
            <person name="Hassan A."/>
            <person name="Prenger-Berninghoff E."/>
            <person name="Ploetz M."/>
            <person name="Abdulmawjood A."/>
        </authorList>
    </citation>
    <scope>NUCLEOTIDE SEQUENCE [LARGE SCALE GENOMIC DNA]</scope>
    <source>
        <strain evidence="3 4">2701</strain>
    </source>
</reference>
<evidence type="ECO:0000259" key="1">
    <source>
        <dbReference type="Pfam" id="PF13280"/>
    </source>
</evidence>
<dbReference type="InterPro" id="IPR051534">
    <property type="entry name" value="CBASS_pafABC_assoc_protein"/>
</dbReference>
<dbReference type="EMBL" id="CP050804">
    <property type="protein sequence ID" value="QJC21770.1"/>
    <property type="molecule type" value="Genomic_DNA"/>
</dbReference>
<dbReference type="PROSITE" id="PS52050">
    <property type="entry name" value="WYL"/>
    <property type="match status" value="1"/>
</dbReference>
<dbReference type="PANTHER" id="PTHR34580:SF1">
    <property type="entry name" value="PROTEIN PAFC"/>
    <property type="match status" value="1"/>
</dbReference>
<keyword evidence="4" id="KW-1185">Reference proteome</keyword>
<dbReference type="PANTHER" id="PTHR34580">
    <property type="match status" value="1"/>
</dbReference>
<gene>
    <name evidence="3" type="ORF">HC352_04110</name>
</gene>
<evidence type="ECO:0000259" key="2">
    <source>
        <dbReference type="Pfam" id="PF25583"/>
    </source>
</evidence>
<dbReference type="Proteomes" id="UP000502298">
    <property type="component" value="Chromosome"/>
</dbReference>
<dbReference type="InterPro" id="IPR026881">
    <property type="entry name" value="WYL_dom"/>
</dbReference>
<sequence length="299" mass="33491">MSAEERRFTLLTLLSRAPASAIEIAQLPAYAGKSGKALQRMIERDIQTLRDSGNTITVDENYRYRVDESRQIVIDVSGLDVSILRRILGTKRRNNVEAFAQFGAAKVLGSGTISDKITPYRLNVPNGESVIDVARAMSEHRRMRFRYHRSTSVTQYILEPWQVTVHFGAFYVHGAVVERDGIQVDGQIRTFKLSRIESKVEVLDQACTLPVTDQVDSELAPVDIVLFVSDPQAPLARRGKIIDQRDGGVVVEFPASDRWAIVDDIVFHGDLVQVISPAWLRADVAERIAYAQEVIDGVW</sequence>
<dbReference type="Pfam" id="PF13280">
    <property type="entry name" value="WYL"/>
    <property type="match status" value="1"/>
</dbReference>
<feature type="domain" description="WYL" evidence="1">
    <location>
        <begin position="132"/>
        <end position="198"/>
    </location>
</feature>
<dbReference type="InterPro" id="IPR057727">
    <property type="entry name" value="WCX_dom"/>
</dbReference>
<accession>A0A6H2EKJ5</accession>
<dbReference type="KEGG" id="arca:HC352_04110"/>
<proteinExistence type="predicted"/>
<dbReference type="Pfam" id="PF25583">
    <property type="entry name" value="WCX"/>
    <property type="match status" value="1"/>
</dbReference>
<evidence type="ECO:0000313" key="3">
    <source>
        <dbReference type="EMBL" id="QJC21770.1"/>
    </source>
</evidence>
<evidence type="ECO:0000313" key="4">
    <source>
        <dbReference type="Proteomes" id="UP000502298"/>
    </source>
</evidence>
<dbReference type="RefSeq" id="WP_168917710.1">
    <property type="nucleotide sequence ID" value="NZ_CP050804.1"/>
</dbReference>
<protein>
    <submittedName>
        <fullName evidence="3">WYL domain-containing protein</fullName>
    </submittedName>
</protein>
<dbReference type="AlphaFoldDB" id="A0A6H2EKJ5"/>
<name>A0A6H2EKJ5_9ACTO</name>
<organism evidence="3 4">
    <name type="scientific">Arcanobacterium buesumense</name>
    <dbReference type="NCBI Taxonomy" id="2722751"/>
    <lineage>
        <taxon>Bacteria</taxon>
        <taxon>Bacillati</taxon>
        <taxon>Actinomycetota</taxon>
        <taxon>Actinomycetes</taxon>
        <taxon>Actinomycetales</taxon>
        <taxon>Actinomycetaceae</taxon>
        <taxon>Arcanobacterium</taxon>
    </lineage>
</organism>